<dbReference type="EMBL" id="CP136891">
    <property type="protein sequence ID" value="WOK96895.1"/>
    <property type="molecule type" value="Genomic_DNA"/>
</dbReference>
<organism evidence="2 3">
    <name type="scientific">Canna indica</name>
    <name type="common">Indian-shot</name>
    <dbReference type="NCBI Taxonomy" id="4628"/>
    <lineage>
        <taxon>Eukaryota</taxon>
        <taxon>Viridiplantae</taxon>
        <taxon>Streptophyta</taxon>
        <taxon>Embryophyta</taxon>
        <taxon>Tracheophyta</taxon>
        <taxon>Spermatophyta</taxon>
        <taxon>Magnoliopsida</taxon>
        <taxon>Liliopsida</taxon>
        <taxon>Zingiberales</taxon>
        <taxon>Cannaceae</taxon>
        <taxon>Canna</taxon>
    </lineage>
</organism>
<dbReference type="Pfam" id="PF00078">
    <property type="entry name" value="RVT_1"/>
    <property type="match status" value="1"/>
</dbReference>
<evidence type="ECO:0000313" key="2">
    <source>
        <dbReference type="EMBL" id="WOK96895.1"/>
    </source>
</evidence>
<name>A0AAQ3Q559_9LILI</name>
<dbReference type="InterPro" id="IPR000477">
    <property type="entry name" value="RT_dom"/>
</dbReference>
<sequence>MRCLFDEQGKELRDSALSAHIIQFYTNPFSTNSNEVNACDLSFVQQKMTTDMNASLDHPYSADEILQAVMMMHPSKALGPNGLPPMFYQKYWPIVGQDVVQLVKDPKYIFQYRPISPCNVICKVATKVLANRLQTILGEIIDEAQSAFVSGRIITNNILCAFEVFHHMKTRGSRNRKVMSLKLDMAKAYDRVE</sequence>
<reference evidence="2 3" key="1">
    <citation type="submission" date="2023-10" db="EMBL/GenBank/DDBJ databases">
        <title>Chromosome-scale genome assembly provides insights into flower coloration mechanisms of Canna indica.</title>
        <authorList>
            <person name="Li C."/>
        </authorList>
    </citation>
    <scope>NUCLEOTIDE SEQUENCE [LARGE SCALE GENOMIC DNA]</scope>
    <source>
        <tissue evidence="2">Flower</tissue>
    </source>
</reference>
<gene>
    <name evidence="2" type="ORF">Cni_G05603</name>
</gene>
<dbReference type="InterPro" id="IPR052343">
    <property type="entry name" value="Retrotransposon-Effector_Assoc"/>
</dbReference>
<feature type="domain" description="Reverse transcriptase" evidence="1">
    <location>
        <begin position="111"/>
        <end position="193"/>
    </location>
</feature>
<evidence type="ECO:0000313" key="3">
    <source>
        <dbReference type="Proteomes" id="UP001327560"/>
    </source>
</evidence>
<dbReference type="AlphaFoldDB" id="A0AAQ3Q559"/>
<dbReference type="PANTHER" id="PTHR46890:SF48">
    <property type="entry name" value="RNA-DIRECTED DNA POLYMERASE"/>
    <property type="match status" value="1"/>
</dbReference>
<accession>A0AAQ3Q559</accession>
<dbReference type="PANTHER" id="PTHR46890">
    <property type="entry name" value="NON-LTR RETROLELEMENT REVERSE TRANSCRIPTASE-LIKE PROTEIN-RELATED"/>
    <property type="match status" value="1"/>
</dbReference>
<protein>
    <recommendedName>
        <fullName evidence="1">Reverse transcriptase domain-containing protein</fullName>
    </recommendedName>
</protein>
<keyword evidence="3" id="KW-1185">Reference proteome</keyword>
<dbReference type="Proteomes" id="UP001327560">
    <property type="component" value="Chromosome 2"/>
</dbReference>
<proteinExistence type="predicted"/>
<evidence type="ECO:0000259" key="1">
    <source>
        <dbReference type="Pfam" id="PF00078"/>
    </source>
</evidence>